<dbReference type="RefSeq" id="WP_144479841.1">
    <property type="nucleotide sequence ID" value="NZ_VNKI01000009.1"/>
</dbReference>
<name>A0A8B5XVU8_9BACI</name>
<comment type="caution">
    <text evidence="2">The sequence shown here is derived from an EMBL/GenBank/DDBJ whole genome shotgun (WGS) entry which is preliminary data.</text>
</comment>
<accession>A0A8B5XVU8</accession>
<dbReference type="AlphaFoldDB" id="A0A8B5XVU8"/>
<protein>
    <submittedName>
        <fullName evidence="2">DUF4183 domain-containing protein</fullName>
    </submittedName>
</protein>
<dbReference type="Pfam" id="PF13799">
    <property type="entry name" value="DUF4183"/>
    <property type="match status" value="1"/>
</dbReference>
<evidence type="ECO:0000313" key="2">
    <source>
        <dbReference type="EMBL" id="TVX78734.1"/>
    </source>
</evidence>
<dbReference type="InterPro" id="IPR025237">
    <property type="entry name" value="DUF4183"/>
</dbReference>
<dbReference type="Proteomes" id="UP000317770">
    <property type="component" value="Unassembled WGS sequence"/>
</dbReference>
<proteinExistence type="predicted"/>
<evidence type="ECO:0000313" key="3">
    <source>
        <dbReference type="Proteomes" id="UP000317770"/>
    </source>
</evidence>
<feature type="domain" description="DUF4183" evidence="1">
    <location>
        <begin position="1"/>
        <end position="56"/>
    </location>
</feature>
<sequence length="61" mass="6779">MYTNQDGVLKYGSSRILTPNSINGILQPDINYIVEQGKLTFSNYLPLSGSPIILQFVIIYG</sequence>
<dbReference type="EMBL" id="VNKI01000009">
    <property type="protein sequence ID" value="TVX78734.1"/>
    <property type="molecule type" value="Genomic_DNA"/>
</dbReference>
<reference evidence="2 3" key="1">
    <citation type="submission" date="2019-07" db="EMBL/GenBank/DDBJ databases">
        <title>Genome assembly of Bacillus simplex strain GGC-P6A.</title>
        <authorList>
            <person name="Jennings M.E."/>
            <person name="Barton H.A."/>
        </authorList>
    </citation>
    <scope>NUCLEOTIDE SEQUENCE [LARGE SCALE GENOMIC DNA]</scope>
    <source>
        <strain evidence="2 3">GGC-P6A</strain>
    </source>
</reference>
<organism evidence="2 3">
    <name type="scientific">Peribacillus simplex</name>
    <dbReference type="NCBI Taxonomy" id="1478"/>
    <lineage>
        <taxon>Bacteria</taxon>
        <taxon>Bacillati</taxon>
        <taxon>Bacillota</taxon>
        <taxon>Bacilli</taxon>
        <taxon>Bacillales</taxon>
        <taxon>Bacillaceae</taxon>
        <taxon>Peribacillus</taxon>
    </lineage>
</organism>
<evidence type="ECO:0000259" key="1">
    <source>
        <dbReference type="Pfam" id="PF13799"/>
    </source>
</evidence>
<gene>
    <name evidence="2" type="ORF">FQP34_19470</name>
</gene>